<dbReference type="Proteomes" id="UP001392437">
    <property type="component" value="Unassembled WGS sequence"/>
</dbReference>
<name>A0AAW0RDF0_9PEZI</name>
<proteinExistence type="predicted"/>
<dbReference type="EMBL" id="JAQQWP010000001">
    <property type="protein sequence ID" value="KAK8132774.1"/>
    <property type="molecule type" value="Genomic_DNA"/>
</dbReference>
<accession>A0AAW0RDF0</accession>
<sequence>MGNDAVNLELYQQEWRKGVNEGSFKGKQAEIEKQFLEFWEDASAKEDVNAYLGNDLEHAYSTRDKGVKPKTPFTNFNKNNPEKILAAGRDVIIVGNHASFDIAQYPEHGASAGMSMIHLLGLTTESVYNGVSLTDSNVGVIDKIIRLFGSNWPKADFKEKVLQHQLDAINRVWGKALEDAKEASTEAAREEAKAVAHRGHELALEHYKELEWKINDLEVADFEFGLHLYPDHSIPHFHMHIIAMRKGMRNWSTSQHDEKTKDAGEVRDFIRNHYSSEEARKTQSSYRH</sequence>
<comment type="caution">
    <text evidence="1">The sequence shown here is derived from an EMBL/GenBank/DDBJ whole genome shotgun (WGS) entry which is preliminary data.</text>
</comment>
<dbReference type="AlphaFoldDB" id="A0AAW0RDF0"/>
<dbReference type="SUPFAM" id="SSF54197">
    <property type="entry name" value="HIT-like"/>
    <property type="match status" value="1"/>
</dbReference>
<dbReference type="Gene3D" id="3.30.428.10">
    <property type="entry name" value="HIT-like"/>
    <property type="match status" value="1"/>
</dbReference>
<reference evidence="1 2" key="1">
    <citation type="submission" date="2023-01" db="EMBL/GenBank/DDBJ databases">
        <title>Analysis of 21 Apiospora genomes using comparative genomics revels a genus with tremendous synthesis potential of carbohydrate active enzymes and secondary metabolites.</title>
        <authorList>
            <person name="Sorensen T."/>
        </authorList>
    </citation>
    <scope>NUCLEOTIDE SEQUENCE [LARGE SCALE GENOMIC DNA]</scope>
    <source>
        <strain evidence="1 2">CBS 117206</strain>
    </source>
</reference>
<protein>
    <submittedName>
        <fullName evidence="1">Uncharacterized protein</fullName>
    </submittedName>
</protein>
<evidence type="ECO:0000313" key="2">
    <source>
        <dbReference type="Proteomes" id="UP001392437"/>
    </source>
</evidence>
<organism evidence="1 2">
    <name type="scientific">Apiospora kogelbergensis</name>
    <dbReference type="NCBI Taxonomy" id="1337665"/>
    <lineage>
        <taxon>Eukaryota</taxon>
        <taxon>Fungi</taxon>
        <taxon>Dikarya</taxon>
        <taxon>Ascomycota</taxon>
        <taxon>Pezizomycotina</taxon>
        <taxon>Sordariomycetes</taxon>
        <taxon>Xylariomycetidae</taxon>
        <taxon>Amphisphaeriales</taxon>
        <taxon>Apiosporaceae</taxon>
        <taxon>Apiospora</taxon>
    </lineage>
</organism>
<evidence type="ECO:0000313" key="1">
    <source>
        <dbReference type="EMBL" id="KAK8132774.1"/>
    </source>
</evidence>
<dbReference type="InterPro" id="IPR036265">
    <property type="entry name" value="HIT-like_sf"/>
</dbReference>
<keyword evidence="2" id="KW-1185">Reference proteome</keyword>
<gene>
    <name evidence="1" type="ORF">PG999_000947</name>
</gene>